<sequence length="315" mass="34636">MLRALFDLDLRLVRLFLAVADAGGVTIAQAKLNISQPTISTQLSTLETRLGYRLCERGRSGFRLTEQGERFRALCRTLLTTVDEFSAAARNMDKALAGTLKIGLVDHTPISQNARISDAIALFRQRDEAVHFSISVKSPAELEQDLLSGAIEIAIGYFGQRVPALDYTPLFNECQLAYCGHGHPLFGRAGKLEPAEVTDFDWAWRSYPLPEAKLPATSGRVTAQADNMDAVLLLVLSGCHLGYLPEHFAAPYVAQGLLAALNPQQLGYEVTFLMVTQKQTKRRPIVDAFVEDLKQAHQVIGSDRPASSLRGQVEQ</sequence>
<evidence type="ECO:0000259" key="5">
    <source>
        <dbReference type="PROSITE" id="PS50931"/>
    </source>
</evidence>
<dbReference type="PRINTS" id="PR00039">
    <property type="entry name" value="HTHLYSR"/>
</dbReference>
<evidence type="ECO:0000256" key="4">
    <source>
        <dbReference type="ARBA" id="ARBA00023163"/>
    </source>
</evidence>
<dbReference type="EMBL" id="JABBGJ010000041">
    <property type="protein sequence ID" value="NMM02594.1"/>
    <property type="molecule type" value="Genomic_DNA"/>
</dbReference>
<evidence type="ECO:0000313" key="7">
    <source>
        <dbReference type="Proteomes" id="UP000544134"/>
    </source>
</evidence>
<comment type="caution">
    <text evidence="6">The sequence shown here is derived from an EMBL/GenBank/DDBJ whole genome shotgun (WGS) entry which is preliminary data.</text>
</comment>
<protein>
    <submittedName>
        <fullName evidence="6">LysR family transcriptional regulator</fullName>
    </submittedName>
</protein>
<dbReference type="PANTHER" id="PTHR30126:SF98">
    <property type="entry name" value="HTH-TYPE TRANSCRIPTIONAL ACTIVATOR BAUR"/>
    <property type="match status" value="1"/>
</dbReference>
<keyword evidence="2" id="KW-0805">Transcription regulation</keyword>
<evidence type="ECO:0000256" key="3">
    <source>
        <dbReference type="ARBA" id="ARBA00023125"/>
    </source>
</evidence>
<dbReference type="Pfam" id="PF03466">
    <property type="entry name" value="LysR_substrate"/>
    <property type="match status" value="1"/>
</dbReference>
<reference evidence="6 7" key="1">
    <citation type="submission" date="2020-04" db="EMBL/GenBank/DDBJ databases">
        <title>Paraburkholderia sp. RP-4-7 isolated from soil.</title>
        <authorList>
            <person name="Dahal R.H."/>
        </authorList>
    </citation>
    <scope>NUCLEOTIDE SEQUENCE [LARGE SCALE GENOMIC DNA]</scope>
    <source>
        <strain evidence="6 7">RP-4-7</strain>
    </source>
</reference>
<dbReference type="InterPro" id="IPR000847">
    <property type="entry name" value="LysR_HTH_N"/>
</dbReference>
<feature type="domain" description="HTH lysR-type" evidence="5">
    <location>
        <begin position="8"/>
        <end position="65"/>
    </location>
</feature>
<keyword evidence="3" id="KW-0238">DNA-binding</keyword>
<dbReference type="RefSeq" id="WP_169489358.1">
    <property type="nucleotide sequence ID" value="NZ_JABBGJ010000041.1"/>
</dbReference>
<dbReference type="Gene3D" id="3.40.190.290">
    <property type="match status" value="1"/>
</dbReference>
<dbReference type="GO" id="GO:0003700">
    <property type="term" value="F:DNA-binding transcription factor activity"/>
    <property type="evidence" value="ECO:0007669"/>
    <property type="project" value="InterPro"/>
</dbReference>
<dbReference type="SUPFAM" id="SSF53850">
    <property type="entry name" value="Periplasmic binding protein-like II"/>
    <property type="match status" value="1"/>
</dbReference>
<dbReference type="CDD" id="cd05466">
    <property type="entry name" value="PBP2_LTTR_substrate"/>
    <property type="match status" value="1"/>
</dbReference>
<comment type="similarity">
    <text evidence="1">Belongs to the LysR transcriptional regulatory family.</text>
</comment>
<dbReference type="Pfam" id="PF00126">
    <property type="entry name" value="HTH_1"/>
    <property type="match status" value="1"/>
</dbReference>
<dbReference type="InterPro" id="IPR036390">
    <property type="entry name" value="WH_DNA-bd_sf"/>
</dbReference>
<dbReference type="SUPFAM" id="SSF46785">
    <property type="entry name" value="Winged helix' DNA-binding domain"/>
    <property type="match status" value="1"/>
</dbReference>
<keyword evidence="7" id="KW-1185">Reference proteome</keyword>
<dbReference type="Proteomes" id="UP000544134">
    <property type="component" value="Unassembled WGS sequence"/>
</dbReference>
<dbReference type="InterPro" id="IPR036388">
    <property type="entry name" value="WH-like_DNA-bd_sf"/>
</dbReference>
<dbReference type="GO" id="GO:0000976">
    <property type="term" value="F:transcription cis-regulatory region binding"/>
    <property type="evidence" value="ECO:0007669"/>
    <property type="project" value="TreeGrafter"/>
</dbReference>
<dbReference type="PROSITE" id="PS50931">
    <property type="entry name" value="HTH_LYSR"/>
    <property type="match status" value="1"/>
</dbReference>
<accession>A0A848IS16</accession>
<keyword evidence="4" id="KW-0804">Transcription</keyword>
<organism evidence="6 7">
    <name type="scientific">Paraburkholderia polaris</name>
    <dbReference type="NCBI Taxonomy" id="2728848"/>
    <lineage>
        <taxon>Bacteria</taxon>
        <taxon>Pseudomonadati</taxon>
        <taxon>Pseudomonadota</taxon>
        <taxon>Betaproteobacteria</taxon>
        <taxon>Burkholderiales</taxon>
        <taxon>Burkholderiaceae</taxon>
        <taxon>Paraburkholderia</taxon>
    </lineage>
</organism>
<name>A0A848IS16_9BURK</name>
<gene>
    <name evidence="6" type="ORF">HHL24_32310</name>
</gene>
<evidence type="ECO:0000256" key="2">
    <source>
        <dbReference type="ARBA" id="ARBA00023015"/>
    </source>
</evidence>
<dbReference type="InterPro" id="IPR005119">
    <property type="entry name" value="LysR_subst-bd"/>
</dbReference>
<evidence type="ECO:0000313" key="6">
    <source>
        <dbReference type="EMBL" id="NMM02594.1"/>
    </source>
</evidence>
<dbReference type="Gene3D" id="1.10.10.10">
    <property type="entry name" value="Winged helix-like DNA-binding domain superfamily/Winged helix DNA-binding domain"/>
    <property type="match status" value="1"/>
</dbReference>
<dbReference type="PANTHER" id="PTHR30126">
    <property type="entry name" value="HTH-TYPE TRANSCRIPTIONAL REGULATOR"/>
    <property type="match status" value="1"/>
</dbReference>
<evidence type="ECO:0000256" key="1">
    <source>
        <dbReference type="ARBA" id="ARBA00009437"/>
    </source>
</evidence>
<dbReference type="AlphaFoldDB" id="A0A848IS16"/>
<proteinExistence type="inferred from homology"/>